<reference evidence="2" key="2">
    <citation type="submission" date="2019-07" db="EMBL/GenBank/DDBJ databases">
        <authorList>
            <person name="Seetharam A."/>
            <person name="Woodhouse M."/>
            <person name="Cannon E."/>
        </authorList>
    </citation>
    <scope>NUCLEOTIDE SEQUENCE [LARGE SCALE GENOMIC DNA]</scope>
    <source>
        <strain evidence="2">cv. B73</strain>
    </source>
</reference>
<accession>A0A804MJW3</accession>
<feature type="region of interest" description="Disordered" evidence="1">
    <location>
        <begin position="1"/>
        <end position="135"/>
    </location>
</feature>
<dbReference type="EnsemblPlants" id="Zm00001eb091760_T001">
    <property type="protein sequence ID" value="Zm00001eb091760_P001"/>
    <property type="gene ID" value="Zm00001eb091760"/>
</dbReference>
<evidence type="ECO:0000313" key="2">
    <source>
        <dbReference type="EnsemblPlants" id="Zm00001eb091760_P001"/>
    </source>
</evidence>
<organism evidence="2 3">
    <name type="scientific">Zea mays</name>
    <name type="common">Maize</name>
    <dbReference type="NCBI Taxonomy" id="4577"/>
    <lineage>
        <taxon>Eukaryota</taxon>
        <taxon>Viridiplantae</taxon>
        <taxon>Streptophyta</taxon>
        <taxon>Embryophyta</taxon>
        <taxon>Tracheophyta</taxon>
        <taxon>Spermatophyta</taxon>
        <taxon>Magnoliopsida</taxon>
        <taxon>Liliopsida</taxon>
        <taxon>Poales</taxon>
        <taxon>Poaceae</taxon>
        <taxon>PACMAD clade</taxon>
        <taxon>Panicoideae</taxon>
        <taxon>Andropogonodae</taxon>
        <taxon>Andropogoneae</taxon>
        <taxon>Tripsacinae</taxon>
        <taxon>Zea</taxon>
    </lineage>
</organism>
<dbReference type="Gramene" id="Zm00001eb091760_T001">
    <property type="protein sequence ID" value="Zm00001eb091760_P001"/>
    <property type="gene ID" value="Zm00001eb091760"/>
</dbReference>
<reference evidence="3" key="1">
    <citation type="submission" date="2015-12" db="EMBL/GenBank/DDBJ databases">
        <title>Update maize B73 reference genome by single molecule sequencing technologies.</title>
        <authorList>
            <consortium name="Maize Genome Sequencing Project"/>
            <person name="Ware D."/>
        </authorList>
    </citation>
    <scope>NUCLEOTIDE SEQUENCE [LARGE SCALE GENOMIC DNA]</scope>
    <source>
        <strain evidence="3">cv. B73</strain>
    </source>
</reference>
<feature type="compositionally biased region" description="Pro residues" evidence="1">
    <location>
        <begin position="63"/>
        <end position="73"/>
    </location>
</feature>
<evidence type="ECO:0000313" key="3">
    <source>
        <dbReference type="Proteomes" id="UP000007305"/>
    </source>
</evidence>
<protein>
    <submittedName>
        <fullName evidence="2">Uncharacterized protein</fullName>
    </submittedName>
</protein>
<keyword evidence="3" id="KW-1185">Reference proteome</keyword>
<proteinExistence type="predicted"/>
<dbReference type="Proteomes" id="UP000007305">
    <property type="component" value="Chromosome 2"/>
</dbReference>
<sequence length="193" mass="21273">MASPPPFDLCGDLDDDDIDKPVTAVPKDRRLPAAAPTPNGLNDHLLRFTRSLQRPTQNHNPSPNLPPPPPPGTKPSAAARSRTQHLTPLPCAITVDDDLDDHSPNDVDAHLRSKGFTRRPPNTPTFRNHGVSDDKLGQEKENLGAAENNAEDVRWEKTEDFKMDPTVTAATSKPYKLPGKIFKMLFAHQREGL</sequence>
<feature type="compositionally biased region" description="Polar residues" evidence="1">
    <location>
        <begin position="50"/>
        <end position="60"/>
    </location>
</feature>
<dbReference type="AlphaFoldDB" id="A0A804MJW3"/>
<name>A0A804MJW3_MAIZE</name>
<feature type="compositionally biased region" description="Basic and acidic residues" evidence="1">
    <location>
        <begin position="101"/>
        <end position="111"/>
    </location>
</feature>
<dbReference type="InParanoid" id="A0A804MJW3"/>
<reference evidence="2" key="3">
    <citation type="submission" date="2021-05" db="UniProtKB">
        <authorList>
            <consortium name="EnsemblPlants"/>
        </authorList>
    </citation>
    <scope>IDENTIFICATION</scope>
    <source>
        <strain evidence="2">cv. B73</strain>
    </source>
</reference>
<evidence type="ECO:0000256" key="1">
    <source>
        <dbReference type="SAM" id="MobiDB-lite"/>
    </source>
</evidence>